<reference evidence="2 3" key="1">
    <citation type="journal article" date="2013" name="Genome Biol. Evol.">
        <title>Complete genomes of two dipteran-associated spiroplasmas provided insights into the origin, dynamics, and impacts of viral invasion in spiroplasma.</title>
        <authorList>
            <person name="Ku C."/>
            <person name="Lo W.S."/>
            <person name="Chen L.L."/>
            <person name="Kuo C.H."/>
        </authorList>
    </citation>
    <scope>NUCLEOTIDE SEQUENCE [LARGE SCALE GENOMIC DNA]</scope>
    <source>
        <strain evidence="2">EA-1</strain>
    </source>
</reference>
<proteinExistence type="predicted"/>
<dbReference type="RefSeq" id="WP_016340543.1">
    <property type="nucleotide sequence ID" value="NC_021284.1"/>
</dbReference>
<sequence>MGKKQGATISTIDSTHNPALSRMYFSNGGEIIGRFCILFSQLLMLGVIIIISASFGALAASKLPIPAIFNEFGIADGAFRAITVVIASCGVIFSLVFVIPTLIVRNIKLVKRVGIIYNTIGILYSVVLLGLSIFCYFYLPVKLNLPGIILAGGTVIFVFIGSLLLWTSALHQQHRLNKALTTSILFKNNLSDKEL</sequence>
<dbReference type="PATRIC" id="fig|1276229.3.peg.295"/>
<evidence type="ECO:0000256" key="1">
    <source>
        <dbReference type="SAM" id="Phobius"/>
    </source>
</evidence>
<name>R4UDA4_9MOLU</name>
<dbReference type="KEGG" id="ssyr:SSYRP_v1c02980"/>
<dbReference type="OrthoDB" id="388833at2"/>
<keyword evidence="1" id="KW-1133">Transmembrane helix</keyword>
<keyword evidence="1" id="KW-0472">Membrane</keyword>
<evidence type="ECO:0000313" key="2">
    <source>
        <dbReference type="EMBL" id="AGM25894.1"/>
    </source>
</evidence>
<organism evidence="2 3">
    <name type="scientific">Spiroplasma syrphidicola EA-1</name>
    <dbReference type="NCBI Taxonomy" id="1276229"/>
    <lineage>
        <taxon>Bacteria</taxon>
        <taxon>Bacillati</taxon>
        <taxon>Mycoplasmatota</taxon>
        <taxon>Mollicutes</taxon>
        <taxon>Entomoplasmatales</taxon>
        <taxon>Spiroplasmataceae</taxon>
        <taxon>Spiroplasma</taxon>
    </lineage>
</organism>
<feature type="transmembrane region" description="Helical" evidence="1">
    <location>
        <begin position="145"/>
        <end position="166"/>
    </location>
</feature>
<accession>R4UDA4</accession>
<evidence type="ECO:0008006" key="4">
    <source>
        <dbReference type="Google" id="ProtNLM"/>
    </source>
</evidence>
<dbReference type="EMBL" id="CP005078">
    <property type="protein sequence ID" value="AGM25894.1"/>
    <property type="molecule type" value="Genomic_DNA"/>
</dbReference>
<feature type="transmembrane region" description="Helical" evidence="1">
    <location>
        <begin position="31"/>
        <end position="58"/>
    </location>
</feature>
<dbReference type="STRING" id="1276229.SSYRP_v1c02980"/>
<feature type="transmembrane region" description="Helical" evidence="1">
    <location>
        <begin position="115"/>
        <end position="139"/>
    </location>
</feature>
<keyword evidence="1" id="KW-0812">Transmembrane</keyword>
<dbReference type="AlphaFoldDB" id="R4UDA4"/>
<evidence type="ECO:0000313" key="3">
    <source>
        <dbReference type="Proteomes" id="UP000013963"/>
    </source>
</evidence>
<keyword evidence="3" id="KW-1185">Reference proteome</keyword>
<dbReference type="Proteomes" id="UP000013963">
    <property type="component" value="Chromosome"/>
</dbReference>
<dbReference type="HOGENOM" id="CLU_109381_0_0_14"/>
<gene>
    <name evidence="2" type="ORF">SSYRP_v1c02980</name>
</gene>
<feature type="transmembrane region" description="Helical" evidence="1">
    <location>
        <begin position="78"/>
        <end position="103"/>
    </location>
</feature>
<protein>
    <recommendedName>
        <fullName evidence="4">Transmembrane protein</fullName>
    </recommendedName>
</protein>